<organism evidence="1 2">
    <name type="scientific">Thermosipho japonicus</name>
    <dbReference type="NCBI Taxonomy" id="90323"/>
    <lineage>
        <taxon>Bacteria</taxon>
        <taxon>Thermotogati</taxon>
        <taxon>Thermotogota</taxon>
        <taxon>Thermotogae</taxon>
        <taxon>Thermotogales</taxon>
        <taxon>Fervidobacteriaceae</taxon>
        <taxon>Thermosipho</taxon>
    </lineage>
</organism>
<dbReference type="AlphaFoldDB" id="A0A841GHH5"/>
<dbReference type="Proteomes" id="UP000555828">
    <property type="component" value="Unassembled WGS sequence"/>
</dbReference>
<evidence type="ECO:0008006" key="3">
    <source>
        <dbReference type="Google" id="ProtNLM"/>
    </source>
</evidence>
<name>A0A841GHH5_9BACT</name>
<evidence type="ECO:0000313" key="2">
    <source>
        <dbReference type="Proteomes" id="UP000555828"/>
    </source>
</evidence>
<protein>
    <recommendedName>
        <fullName evidence="3">DUF4941 domain-containing protein</fullName>
    </recommendedName>
</protein>
<accession>A0A841GHH5</accession>
<dbReference type="RefSeq" id="WP_184619761.1">
    <property type="nucleotide sequence ID" value="NZ_JACHEX010000005.1"/>
</dbReference>
<sequence length="300" mass="34791">MKKFIVAIVIFLLALNSFSEIIKFDNYTINATNLNFETVEEILEKYSKFLSTSEISTGTIGSFNYIEWEDKIIYFSKNVIVLGENALDNPNFDDIFNFFNIKYLKQENDYNFAEMVITKVEDFGSYLQFDYLGKNLIDIEATDNVINIISKGLIYFNNNLYEPGSILLTKNIDSSYKTELNILPKRTIVQFIKEYNIKNIIVNLFGEKIEKYDSKSFAIIFKDSNINAVFVPNYSPDFSGNDWKVFSISDKFGKLVSKKFNLKLFYVPFVQIPKDLPAIVIFTSQNSWKQISEFVEGELQ</sequence>
<dbReference type="EMBL" id="JACHEX010000005">
    <property type="protein sequence ID" value="MBB6063156.1"/>
    <property type="molecule type" value="Genomic_DNA"/>
</dbReference>
<dbReference type="Pfam" id="PF16299">
    <property type="entry name" value="DUF4941"/>
    <property type="match status" value="1"/>
</dbReference>
<evidence type="ECO:0000313" key="1">
    <source>
        <dbReference type="EMBL" id="MBB6063156.1"/>
    </source>
</evidence>
<reference evidence="1 2" key="1">
    <citation type="submission" date="2020-08" db="EMBL/GenBank/DDBJ databases">
        <title>Genomic Encyclopedia of Type Strains, Phase IV (KMG-IV): sequencing the most valuable type-strain genomes for metagenomic binning, comparative biology and taxonomic classification.</title>
        <authorList>
            <person name="Goeker M."/>
        </authorList>
    </citation>
    <scope>NUCLEOTIDE SEQUENCE [LARGE SCALE GENOMIC DNA]</scope>
    <source>
        <strain evidence="1 2">DSM 13481</strain>
    </source>
</reference>
<proteinExistence type="predicted"/>
<keyword evidence="2" id="KW-1185">Reference proteome</keyword>
<dbReference type="InterPro" id="IPR032547">
    <property type="entry name" value="DUF4941"/>
</dbReference>
<comment type="caution">
    <text evidence="1">The sequence shown here is derived from an EMBL/GenBank/DDBJ whole genome shotgun (WGS) entry which is preliminary data.</text>
</comment>
<gene>
    <name evidence="1" type="ORF">HNP65_001620</name>
</gene>